<evidence type="ECO:0000259" key="4">
    <source>
        <dbReference type="Pfam" id="PF07987"/>
    </source>
</evidence>
<dbReference type="Proteomes" id="UP001189619">
    <property type="component" value="Chromosome"/>
</dbReference>
<feature type="domain" description="YncI copper-binding" evidence="4">
    <location>
        <begin position="28"/>
        <end position="153"/>
    </location>
</feature>
<dbReference type="AlphaFoldDB" id="A0AA48M6Z8"/>
<feature type="compositionally biased region" description="Low complexity" evidence="1">
    <location>
        <begin position="179"/>
        <end position="193"/>
    </location>
</feature>
<dbReference type="EMBL" id="OY569118">
    <property type="protein sequence ID" value="CAJ1002389.1"/>
    <property type="molecule type" value="Genomic_DNA"/>
</dbReference>
<keyword evidence="2" id="KW-0472">Membrane</keyword>
<feature type="compositionally biased region" description="Basic and acidic residues" evidence="1">
    <location>
        <begin position="161"/>
        <end position="170"/>
    </location>
</feature>
<organism evidence="5 6">
    <name type="scientific">Brevibacillus aydinogluensis</name>
    <dbReference type="NCBI Taxonomy" id="927786"/>
    <lineage>
        <taxon>Bacteria</taxon>
        <taxon>Bacillati</taxon>
        <taxon>Bacillota</taxon>
        <taxon>Bacilli</taxon>
        <taxon>Bacillales</taxon>
        <taxon>Paenibacillaceae</taxon>
        <taxon>Brevibacillus</taxon>
    </lineage>
</organism>
<gene>
    <name evidence="5" type="ORF">BSPP4475_08680</name>
</gene>
<evidence type="ECO:0000313" key="5">
    <source>
        <dbReference type="EMBL" id="CAJ1002389.1"/>
    </source>
</evidence>
<evidence type="ECO:0000256" key="1">
    <source>
        <dbReference type="SAM" id="MobiDB-lite"/>
    </source>
</evidence>
<dbReference type="InterPro" id="IPR038507">
    <property type="entry name" value="YcnI-like_sf"/>
</dbReference>
<keyword evidence="6" id="KW-1185">Reference proteome</keyword>
<evidence type="ECO:0000256" key="3">
    <source>
        <dbReference type="SAM" id="SignalP"/>
    </source>
</evidence>
<dbReference type="InterPro" id="IPR012533">
    <property type="entry name" value="YcnI-copper_dom"/>
</dbReference>
<keyword evidence="2" id="KW-1133">Transmembrane helix</keyword>
<evidence type="ECO:0000256" key="2">
    <source>
        <dbReference type="SAM" id="Phobius"/>
    </source>
</evidence>
<name>A0AA48M6Z8_9BACL</name>
<dbReference type="Pfam" id="PF07987">
    <property type="entry name" value="DUF1775"/>
    <property type="match status" value="1"/>
</dbReference>
<dbReference type="CDD" id="cd08545">
    <property type="entry name" value="YcnI_like"/>
    <property type="match status" value="1"/>
</dbReference>
<sequence>MKMNWNKWASSLAVAGALLTFAGTASAHVTVWPKETKANSYERYTVRVPVEKDSNTIKVRLEFPAGVKVGTVLPAPGWTYEWEKDADGRFKAITWTATADGIKPHEFMEFGLSAKNPAEPGTLTWNATQTYADGTVVEWTGAAGSDTPAPTVAVKEAAQTADDHADEHKAAGNSGNNEAGQAAAPAAQNSSSSTGSTLPLVLSGLALLISVISLFRKKA</sequence>
<protein>
    <submittedName>
        <fullName evidence="5">DUF1775 domain-containing protein</fullName>
    </submittedName>
</protein>
<dbReference type="KEGG" id="bayd:BSPP4475_08680"/>
<feature type="region of interest" description="Disordered" evidence="1">
    <location>
        <begin position="158"/>
        <end position="195"/>
    </location>
</feature>
<keyword evidence="3" id="KW-0732">Signal</keyword>
<feature type="chain" id="PRO_5041268340" evidence="3">
    <location>
        <begin position="28"/>
        <end position="219"/>
    </location>
</feature>
<feature type="signal peptide" evidence="3">
    <location>
        <begin position="1"/>
        <end position="27"/>
    </location>
</feature>
<dbReference type="Gene3D" id="2.60.40.2230">
    <property type="entry name" value="Uncharacterised protein YcnI-like PF07987, DUF1775"/>
    <property type="match status" value="1"/>
</dbReference>
<accession>A0AA48M6Z8</accession>
<keyword evidence="2" id="KW-0812">Transmembrane</keyword>
<feature type="transmembrane region" description="Helical" evidence="2">
    <location>
        <begin position="197"/>
        <end position="215"/>
    </location>
</feature>
<proteinExistence type="predicted"/>
<reference evidence="5" key="1">
    <citation type="submission" date="2023-07" db="EMBL/GenBank/DDBJ databases">
        <authorList>
            <person name="Ivanov I."/>
            <person name="Teneva D."/>
            <person name="Stoikov I."/>
        </authorList>
    </citation>
    <scope>NUCLEOTIDE SEQUENCE</scope>
    <source>
        <strain evidence="5">4475</strain>
    </source>
</reference>
<evidence type="ECO:0000313" key="6">
    <source>
        <dbReference type="Proteomes" id="UP001189619"/>
    </source>
</evidence>